<reference evidence="2" key="1">
    <citation type="journal article" date="2019" name="Int. J. Syst. Evol. Microbiol.">
        <title>The Global Catalogue of Microorganisms (GCM) 10K type strain sequencing project: providing services to taxonomists for standard genome sequencing and annotation.</title>
        <authorList>
            <consortium name="The Broad Institute Genomics Platform"/>
            <consortium name="The Broad Institute Genome Sequencing Center for Infectious Disease"/>
            <person name="Wu L."/>
            <person name="Ma J."/>
        </authorList>
    </citation>
    <scope>NUCLEOTIDE SEQUENCE [LARGE SCALE GENOMIC DNA]</scope>
    <source>
        <strain evidence="2">KCTC 42805</strain>
    </source>
</reference>
<gene>
    <name evidence="1" type="ORF">ACFSUS_26540</name>
</gene>
<evidence type="ECO:0000313" key="1">
    <source>
        <dbReference type="EMBL" id="MFD2574221.1"/>
    </source>
</evidence>
<dbReference type="RefSeq" id="WP_381527689.1">
    <property type="nucleotide sequence ID" value="NZ_JBHULN010000025.1"/>
</dbReference>
<keyword evidence="2" id="KW-1185">Reference proteome</keyword>
<protein>
    <submittedName>
        <fullName evidence="1">Uncharacterized protein</fullName>
    </submittedName>
</protein>
<accession>A0ABW5MDM9</accession>
<dbReference type="EMBL" id="JBHULN010000025">
    <property type="protein sequence ID" value="MFD2574221.1"/>
    <property type="molecule type" value="Genomic_DNA"/>
</dbReference>
<name>A0ABW5MDM9_9BACT</name>
<evidence type="ECO:0000313" key="2">
    <source>
        <dbReference type="Proteomes" id="UP001597469"/>
    </source>
</evidence>
<dbReference type="Proteomes" id="UP001597469">
    <property type="component" value="Unassembled WGS sequence"/>
</dbReference>
<sequence length="91" mass="10504">MTSLAENKPRRTQRLSARNIPSALIYETWAGKPIYYKGYREVLAGKKTISEVMWCSDLQGVLVSLLNIYLGNSINRKQYLLATNEMGYTWR</sequence>
<organism evidence="1 2">
    <name type="scientific">Spirosoma soli</name>
    <dbReference type="NCBI Taxonomy" id="1770529"/>
    <lineage>
        <taxon>Bacteria</taxon>
        <taxon>Pseudomonadati</taxon>
        <taxon>Bacteroidota</taxon>
        <taxon>Cytophagia</taxon>
        <taxon>Cytophagales</taxon>
        <taxon>Cytophagaceae</taxon>
        <taxon>Spirosoma</taxon>
    </lineage>
</organism>
<comment type="caution">
    <text evidence="1">The sequence shown here is derived from an EMBL/GenBank/DDBJ whole genome shotgun (WGS) entry which is preliminary data.</text>
</comment>
<proteinExistence type="predicted"/>